<reference evidence="3" key="2">
    <citation type="submission" date="2017-12" db="EMBL/GenBank/DDBJ databases">
        <title>Genome sequence of the Bar-tailed Godwit (Limosa lapponica baueri).</title>
        <authorList>
            <person name="Lima N.C.B."/>
            <person name="Parody-Merino A.M."/>
            <person name="Battley P.F."/>
            <person name="Fidler A.E."/>
            <person name="Prosdocimi F."/>
        </authorList>
    </citation>
    <scope>NUCLEOTIDE SEQUENCE [LARGE SCALE GENOMIC DNA]</scope>
</reference>
<gene>
    <name evidence="2" type="ORF">llap_20349</name>
</gene>
<reference evidence="3" key="1">
    <citation type="submission" date="2017-11" db="EMBL/GenBank/DDBJ databases">
        <authorList>
            <person name="Lima N.C."/>
            <person name="Parody-Merino A.M."/>
            <person name="Battley P.F."/>
            <person name="Fidler A.E."/>
            <person name="Prosdocimi F."/>
        </authorList>
    </citation>
    <scope>NUCLEOTIDE SEQUENCE [LARGE SCALE GENOMIC DNA]</scope>
</reference>
<organism evidence="2 3">
    <name type="scientific">Limosa lapponica baueri</name>
    <dbReference type="NCBI Taxonomy" id="1758121"/>
    <lineage>
        <taxon>Eukaryota</taxon>
        <taxon>Metazoa</taxon>
        <taxon>Chordata</taxon>
        <taxon>Craniata</taxon>
        <taxon>Vertebrata</taxon>
        <taxon>Euteleostomi</taxon>
        <taxon>Archelosauria</taxon>
        <taxon>Archosauria</taxon>
        <taxon>Dinosauria</taxon>
        <taxon>Saurischia</taxon>
        <taxon>Theropoda</taxon>
        <taxon>Coelurosauria</taxon>
        <taxon>Aves</taxon>
        <taxon>Neognathae</taxon>
        <taxon>Neoaves</taxon>
        <taxon>Charadriiformes</taxon>
        <taxon>Scolopacidae</taxon>
        <taxon>Limosa</taxon>
    </lineage>
</organism>
<evidence type="ECO:0000256" key="1">
    <source>
        <dbReference type="SAM" id="MobiDB-lite"/>
    </source>
</evidence>
<dbReference type="EMBL" id="KZ517367">
    <property type="protein sequence ID" value="PKU29346.1"/>
    <property type="molecule type" value="Genomic_DNA"/>
</dbReference>
<evidence type="ECO:0000313" key="3">
    <source>
        <dbReference type="Proteomes" id="UP000233556"/>
    </source>
</evidence>
<evidence type="ECO:0000313" key="2">
    <source>
        <dbReference type="EMBL" id="PKU29346.1"/>
    </source>
</evidence>
<name>A0A2I0T6C9_LIMLA</name>
<feature type="region of interest" description="Disordered" evidence="1">
    <location>
        <begin position="13"/>
        <end position="52"/>
    </location>
</feature>
<accession>A0A2I0T6C9</accession>
<protein>
    <submittedName>
        <fullName evidence="2">Uncharacterized protein</fullName>
    </submittedName>
</protein>
<dbReference type="Proteomes" id="UP000233556">
    <property type="component" value="Unassembled WGS sequence"/>
</dbReference>
<feature type="compositionally biased region" description="Basic residues" evidence="1">
    <location>
        <begin position="26"/>
        <end position="52"/>
    </location>
</feature>
<sequence>MLQDIHKCFIPFSSGCRSSKSSMAPKSKKEKKKKKKNKKKEKKKKKAKQQRKICRTLTIGRNSTEFIKFLAEYMFNQWNKPASYMTYLPCPSAYSPVDPFLEDMPNVRIMLWKTNYLTPLRVTE</sequence>
<dbReference type="AlphaFoldDB" id="A0A2I0T6C9"/>
<keyword evidence="3" id="KW-1185">Reference proteome</keyword>
<proteinExistence type="predicted"/>